<evidence type="ECO:0000313" key="1">
    <source>
        <dbReference type="EMBL" id="GGH27556.1"/>
    </source>
</evidence>
<dbReference type="RefSeq" id="WP_188539924.1">
    <property type="nucleotide sequence ID" value="NZ_BMFT01000001.1"/>
</dbReference>
<comment type="caution">
    <text evidence="1">The sequence shown here is derived from an EMBL/GenBank/DDBJ whole genome shotgun (WGS) entry which is preliminary data.</text>
</comment>
<accession>A0ABQ1YK97</accession>
<protein>
    <recommendedName>
        <fullName evidence="3">Immunity protein 63</fullName>
    </recommendedName>
</protein>
<reference evidence="2" key="1">
    <citation type="journal article" date="2019" name="Int. J. Syst. Evol. Microbiol.">
        <title>The Global Catalogue of Microorganisms (GCM) 10K type strain sequencing project: providing services to taxonomists for standard genome sequencing and annotation.</title>
        <authorList>
            <consortium name="The Broad Institute Genomics Platform"/>
            <consortium name="The Broad Institute Genome Sequencing Center for Infectious Disease"/>
            <person name="Wu L."/>
            <person name="Ma J."/>
        </authorList>
    </citation>
    <scope>NUCLEOTIDE SEQUENCE [LARGE SCALE GENOMIC DNA]</scope>
    <source>
        <strain evidence="2">CGMCC 1.12769</strain>
    </source>
</reference>
<proteinExistence type="predicted"/>
<keyword evidence="2" id="KW-1185">Reference proteome</keyword>
<sequence>MKKINIRPGAFPSELKDEIGEINTILELEGELPDTDTFRVIIDDESIEIPYRTYVNVPSNDLLKKLSETQFHITCCYLTRHHNGYIRERFLKEIILINDSWIVPYVIKLAGEYVVEILALMNSHLNDLDISEYTKFIIENPEFYYRTKQRVVSYWNCYYESEYKNINEYPGTQIIRFFESKLK</sequence>
<organism evidence="1 2">
    <name type="scientific">Paenibacillus segetis</name>
    <dbReference type="NCBI Taxonomy" id="1325360"/>
    <lineage>
        <taxon>Bacteria</taxon>
        <taxon>Bacillati</taxon>
        <taxon>Bacillota</taxon>
        <taxon>Bacilli</taxon>
        <taxon>Bacillales</taxon>
        <taxon>Paenibacillaceae</taxon>
        <taxon>Paenibacillus</taxon>
    </lineage>
</organism>
<name>A0ABQ1YK97_9BACL</name>
<evidence type="ECO:0000313" key="2">
    <source>
        <dbReference type="Proteomes" id="UP000659344"/>
    </source>
</evidence>
<evidence type="ECO:0008006" key="3">
    <source>
        <dbReference type="Google" id="ProtNLM"/>
    </source>
</evidence>
<gene>
    <name evidence="1" type="ORF">GCM10008013_29090</name>
</gene>
<dbReference type="EMBL" id="BMFT01000001">
    <property type="protein sequence ID" value="GGH27556.1"/>
    <property type="molecule type" value="Genomic_DNA"/>
</dbReference>
<dbReference type="Proteomes" id="UP000659344">
    <property type="component" value="Unassembled WGS sequence"/>
</dbReference>